<organism evidence="1 2">
    <name type="scientific">Methylobacterium oryzihabitans</name>
    <dbReference type="NCBI Taxonomy" id="2499852"/>
    <lineage>
        <taxon>Bacteria</taxon>
        <taxon>Pseudomonadati</taxon>
        <taxon>Pseudomonadota</taxon>
        <taxon>Alphaproteobacteria</taxon>
        <taxon>Hyphomicrobiales</taxon>
        <taxon>Methylobacteriaceae</taxon>
        <taxon>Methylobacterium</taxon>
    </lineage>
</organism>
<proteinExistence type="predicted"/>
<protein>
    <submittedName>
        <fullName evidence="1">Uncharacterized protein</fullName>
    </submittedName>
</protein>
<keyword evidence="2" id="KW-1185">Reference proteome</keyword>
<dbReference type="EMBL" id="SACP01000046">
    <property type="protein sequence ID" value="RVU13188.1"/>
    <property type="molecule type" value="Genomic_DNA"/>
</dbReference>
<comment type="caution">
    <text evidence="1">The sequence shown here is derived from an EMBL/GenBank/DDBJ whole genome shotgun (WGS) entry which is preliminary data.</text>
</comment>
<evidence type="ECO:0000313" key="2">
    <source>
        <dbReference type="Proteomes" id="UP000286997"/>
    </source>
</evidence>
<gene>
    <name evidence="1" type="ORF">EOE48_26825</name>
</gene>
<sequence length="85" mass="8767">MADSRTFGDLYKTKDLTEDALAAAVAAYVADLAPGPREIAPGITLDIAAAVAASAWATGVLGREEATEPHKRAAVRTAMLLAQAE</sequence>
<dbReference type="AlphaFoldDB" id="A0A3S2YKL4"/>
<accession>A0A3S2YKL4</accession>
<evidence type="ECO:0000313" key="1">
    <source>
        <dbReference type="EMBL" id="RVU13188.1"/>
    </source>
</evidence>
<name>A0A3S2YKL4_9HYPH</name>
<dbReference type="RefSeq" id="WP_127733946.1">
    <property type="nucleotide sequence ID" value="NZ_SACP01000046.1"/>
</dbReference>
<reference evidence="1 2" key="1">
    <citation type="submission" date="2019-01" db="EMBL/GenBank/DDBJ databases">
        <authorList>
            <person name="Chen W.-M."/>
        </authorList>
    </citation>
    <scope>NUCLEOTIDE SEQUENCE [LARGE SCALE GENOMIC DNA]</scope>
    <source>
        <strain evidence="1 2">TER-1</strain>
    </source>
</reference>
<dbReference type="Proteomes" id="UP000286997">
    <property type="component" value="Unassembled WGS sequence"/>
</dbReference>